<dbReference type="AlphaFoldDB" id="A0A085MZ07"/>
<sequence length="234" mass="25901">MESSGVTQFINACTTLPCSYANVDVHLCARTQITLVIEVATRHSCCGGRVVKALDSKSNGLYPHRVLLRGFEPNLKSLKRKLVINGNSSLDGITAEHQWLTSANKSTSIICITPGKVALNDRDSTVPYLDSRVGSSTTIGTWLTLIIRLSVVHMPHNARCTAIVCMTGDRWLKDILLQNKERIGSHTSPRTKGVKVTELSTNSHQLCHYPVVVTRNICSTQISSWKRFQMQLLE</sequence>
<organism evidence="1">
    <name type="scientific">Trichuris suis</name>
    <name type="common">pig whipworm</name>
    <dbReference type="NCBI Taxonomy" id="68888"/>
    <lineage>
        <taxon>Eukaryota</taxon>
        <taxon>Metazoa</taxon>
        <taxon>Ecdysozoa</taxon>
        <taxon>Nematoda</taxon>
        <taxon>Enoplea</taxon>
        <taxon>Dorylaimia</taxon>
        <taxon>Trichinellida</taxon>
        <taxon>Trichuridae</taxon>
        <taxon>Trichuris</taxon>
    </lineage>
</organism>
<reference evidence="1" key="1">
    <citation type="journal article" date="2014" name="Nat. Genet.">
        <title>Genome and transcriptome of the porcine whipworm Trichuris suis.</title>
        <authorList>
            <person name="Jex A.R."/>
            <person name="Nejsum P."/>
            <person name="Schwarz E.M."/>
            <person name="Hu L."/>
            <person name="Young N.D."/>
            <person name="Hall R.S."/>
            <person name="Korhonen P.K."/>
            <person name="Liao S."/>
            <person name="Thamsborg S."/>
            <person name="Xia J."/>
            <person name="Xu P."/>
            <person name="Wang S."/>
            <person name="Scheerlinck J.P."/>
            <person name="Hofmann A."/>
            <person name="Sternberg P.W."/>
            <person name="Wang J."/>
            <person name="Gasser R.B."/>
        </authorList>
    </citation>
    <scope>NUCLEOTIDE SEQUENCE [LARGE SCALE GENOMIC DNA]</scope>
    <source>
        <strain evidence="1">DCEP-RM93F</strain>
    </source>
</reference>
<name>A0A085MZ07_9BILA</name>
<evidence type="ECO:0000313" key="1">
    <source>
        <dbReference type="EMBL" id="KFD62453.1"/>
    </source>
</evidence>
<protein>
    <submittedName>
        <fullName evidence="1">Uncharacterized protein</fullName>
    </submittedName>
</protein>
<gene>
    <name evidence="1" type="ORF">M514_25386</name>
</gene>
<dbReference type="EMBL" id="KL367595">
    <property type="protein sequence ID" value="KFD62453.1"/>
    <property type="molecule type" value="Genomic_DNA"/>
</dbReference>
<dbReference type="Proteomes" id="UP000030758">
    <property type="component" value="Unassembled WGS sequence"/>
</dbReference>
<proteinExistence type="predicted"/>
<accession>A0A085MZ07</accession>